<protein>
    <submittedName>
        <fullName evidence="2">SprA-related family protein</fullName>
    </submittedName>
</protein>
<comment type="caution">
    <text evidence="2">The sequence shown here is derived from an EMBL/GenBank/DDBJ whole genome shotgun (WGS) entry which is preliminary data.</text>
</comment>
<feature type="compositionally biased region" description="Low complexity" evidence="1">
    <location>
        <begin position="157"/>
        <end position="169"/>
    </location>
</feature>
<feature type="compositionally biased region" description="Low complexity" evidence="1">
    <location>
        <begin position="92"/>
        <end position="103"/>
    </location>
</feature>
<organism evidence="2 3">
    <name type="scientific">Candidatus Thiodiazotropha endolucinida</name>
    <dbReference type="NCBI Taxonomy" id="1655433"/>
    <lineage>
        <taxon>Bacteria</taxon>
        <taxon>Pseudomonadati</taxon>
        <taxon>Pseudomonadota</taxon>
        <taxon>Gammaproteobacteria</taxon>
        <taxon>Chromatiales</taxon>
        <taxon>Sedimenticolaceae</taxon>
        <taxon>Candidatus Thiodiazotropha</taxon>
    </lineage>
</organism>
<feature type="compositionally biased region" description="Low complexity" evidence="1">
    <location>
        <begin position="35"/>
        <end position="53"/>
    </location>
</feature>
<feature type="compositionally biased region" description="Basic and acidic residues" evidence="1">
    <location>
        <begin position="72"/>
        <end position="91"/>
    </location>
</feature>
<dbReference type="EMBL" id="MARB01000005">
    <property type="protein sequence ID" value="ODJ88689.1"/>
    <property type="molecule type" value="Genomic_DNA"/>
</dbReference>
<dbReference type="RefSeq" id="WP_083220578.1">
    <property type="nucleotide sequence ID" value="NZ_MARB01000005.1"/>
</dbReference>
<reference evidence="2 3" key="1">
    <citation type="submission" date="2016-06" db="EMBL/GenBank/DDBJ databases">
        <title>Genome sequence of endosymbiont of Candidatus Endolucinida thiodiazotropha.</title>
        <authorList>
            <person name="Poehlein A."/>
            <person name="Koenig S."/>
            <person name="Heiden S.E."/>
            <person name="Thuermer A."/>
            <person name="Voget S."/>
            <person name="Daniel R."/>
            <person name="Markert S."/>
            <person name="Gros O."/>
            <person name="Schweder T."/>
        </authorList>
    </citation>
    <scope>NUCLEOTIDE SEQUENCE [LARGE SCALE GENOMIC DNA]</scope>
    <source>
        <strain evidence="2 3">COS</strain>
    </source>
</reference>
<dbReference type="AlphaFoldDB" id="A0A7Z1AH27"/>
<feature type="region of interest" description="Disordered" evidence="1">
    <location>
        <begin position="122"/>
        <end position="205"/>
    </location>
</feature>
<evidence type="ECO:0000256" key="1">
    <source>
        <dbReference type="SAM" id="MobiDB-lite"/>
    </source>
</evidence>
<gene>
    <name evidence="2" type="ORF">CODIS_12400</name>
</gene>
<proteinExistence type="predicted"/>
<feature type="region of interest" description="Disordered" evidence="1">
    <location>
        <begin position="21"/>
        <end position="108"/>
    </location>
</feature>
<keyword evidence="3" id="KW-1185">Reference proteome</keyword>
<sequence length="233" mass="24528">MTISLGMLSGLGNTASAVERTLPGAQAASPDKHASGGASADSAATPATRDSTTQRPVRESGESSRLTQEEQAEVRELQKRDREVRAHEAAHRAAAGSLASGGSYTYKRGPDGRSYAVGGEVSIRMPSTDDPRERARQAETVRRAALAPADPSPQDRQVAAQASAMAAQARSEIQAEQRQQLAENREKATERDGDGGDANTQNTFLGQRAIASFQSVGSVASLHSNPSTIDEMI</sequence>
<feature type="compositionally biased region" description="Basic and acidic residues" evidence="1">
    <location>
        <begin position="183"/>
        <end position="194"/>
    </location>
</feature>
<evidence type="ECO:0000313" key="2">
    <source>
        <dbReference type="EMBL" id="ODJ88689.1"/>
    </source>
</evidence>
<dbReference type="Proteomes" id="UP000094769">
    <property type="component" value="Unassembled WGS sequence"/>
</dbReference>
<feature type="compositionally biased region" description="Basic and acidic residues" evidence="1">
    <location>
        <begin position="127"/>
        <end position="142"/>
    </location>
</feature>
<dbReference type="InterPro" id="IPR021973">
    <property type="entry name" value="SprA-related"/>
</dbReference>
<evidence type="ECO:0000313" key="3">
    <source>
        <dbReference type="Proteomes" id="UP000094769"/>
    </source>
</evidence>
<name>A0A7Z1AH27_9GAMM</name>
<accession>A0A7Z1AH27</accession>
<dbReference type="Pfam" id="PF12118">
    <property type="entry name" value="SprA-related"/>
    <property type="match status" value="1"/>
</dbReference>